<evidence type="ECO:0000313" key="2">
    <source>
        <dbReference type="EMBL" id="OHA67866.1"/>
    </source>
</evidence>
<accession>A0A1G2R4W0</accession>
<evidence type="ECO:0000256" key="1">
    <source>
        <dbReference type="SAM" id="MobiDB-lite"/>
    </source>
</evidence>
<feature type="region of interest" description="Disordered" evidence="1">
    <location>
        <begin position="79"/>
        <end position="104"/>
    </location>
</feature>
<comment type="caution">
    <text evidence="2">The sequence shown here is derived from an EMBL/GenBank/DDBJ whole genome shotgun (WGS) entry which is preliminary data.</text>
</comment>
<organism evidence="2 3">
    <name type="scientific">Candidatus Wildermuthbacteria bacterium RIFCSPHIGHO2_02_FULL_45_25</name>
    <dbReference type="NCBI Taxonomy" id="1802450"/>
    <lineage>
        <taxon>Bacteria</taxon>
        <taxon>Candidatus Wildermuthiibacteriota</taxon>
    </lineage>
</organism>
<evidence type="ECO:0000313" key="3">
    <source>
        <dbReference type="Proteomes" id="UP000178092"/>
    </source>
</evidence>
<dbReference type="AlphaFoldDB" id="A0A1G2R4W0"/>
<dbReference type="Proteomes" id="UP000178092">
    <property type="component" value="Unassembled WGS sequence"/>
</dbReference>
<protein>
    <submittedName>
        <fullName evidence="2">Uncharacterized protein</fullName>
    </submittedName>
</protein>
<reference evidence="2 3" key="1">
    <citation type="journal article" date="2016" name="Nat. Commun.">
        <title>Thousands of microbial genomes shed light on interconnected biogeochemical processes in an aquifer system.</title>
        <authorList>
            <person name="Anantharaman K."/>
            <person name="Brown C.T."/>
            <person name="Hug L.A."/>
            <person name="Sharon I."/>
            <person name="Castelle C.J."/>
            <person name="Probst A.J."/>
            <person name="Thomas B.C."/>
            <person name="Singh A."/>
            <person name="Wilkins M.J."/>
            <person name="Karaoz U."/>
            <person name="Brodie E.L."/>
            <person name="Williams K.H."/>
            <person name="Hubbard S.S."/>
            <person name="Banfield J.F."/>
        </authorList>
    </citation>
    <scope>NUCLEOTIDE SEQUENCE [LARGE SCALE GENOMIC DNA]</scope>
</reference>
<name>A0A1G2R4W0_9BACT</name>
<proteinExistence type="predicted"/>
<sequence>MSEVYNNERQIPILSFSIYKYSLLTPYFFYNSLQIYSMMSKSKKRCKLWLRDLVPKVAAAAVETVTAVPGLALAERASSSNLTSDSGENSSPSEVTNNMEKKDQASKKEIVVIHWVDSYAHSGQKAEEDWQHYGTGYAISVGILLNENEEQVTLAQDMFYDQPPTIEGDQFRNVFSIPKRCIVELQKFPCSIEYKKQEK</sequence>
<feature type="compositionally biased region" description="Polar residues" evidence="1">
    <location>
        <begin position="79"/>
        <end position="98"/>
    </location>
</feature>
<dbReference type="EMBL" id="MHTV01000002">
    <property type="protein sequence ID" value="OHA67866.1"/>
    <property type="molecule type" value="Genomic_DNA"/>
</dbReference>
<gene>
    <name evidence="2" type="ORF">A3C04_02940</name>
</gene>